<protein>
    <submittedName>
        <fullName evidence="1">Uncharacterized protein</fullName>
    </submittedName>
</protein>
<dbReference type="AlphaFoldDB" id="A0A2K1XH38"/>
<organism evidence="1 2">
    <name type="scientific">Populus trichocarpa</name>
    <name type="common">Western balsam poplar</name>
    <name type="synonym">Populus balsamifera subsp. trichocarpa</name>
    <dbReference type="NCBI Taxonomy" id="3694"/>
    <lineage>
        <taxon>Eukaryota</taxon>
        <taxon>Viridiplantae</taxon>
        <taxon>Streptophyta</taxon>
        <taxon>Embryophyta</taxon>
        <taxon>Tracheophyta</taxon>
        <taxon>Spermatophyta</taxon>
        <taxon>Magnoliopsida</taxon>
        <taxon>eudicotyledons</taxon>
        <taxon>Gunneridae</taxon>
        <taxon>Pentapetalae</taxon>
        <taxon>rosids</taxon>
        <taxon>fabids</taxon>
        <taxon>Malpighiales</taxon>
        <taxon>Salicaceae</taxon>
        <taxon>Saliceae</taxon>
        <taxon>Populus</taxon>
    </lineage>
</organism>
<dbReference type="InParanoid" id="A0A2K1XH38"/>
<accession>A0A2K1XH38</accession>
<evidence type="ECO:0000313" key="1">
    <source>
        <dbReference type="EMBL" id="PNT00086.1"/>
    </source>
</evidence>
<evidence type="ECO:0000313" key="2">
    <source>
        <dbReference type="Proteomes" id="UP000006729"/>
    </source>
</evidence>
<gene>
    <name evidence="1" type="ORF">POPTR_015G027400</name>
</gene>
<keyword evidence="2" id="KW-1185">Reference proteome</keyword>
<proteinExistence type="predicted"/>
<dbReference type="Proteomes" id="UP000006729">
    <property type="component" value="Chromosome 15"/>
</dbReference>
<sequence length="75" mass="8593">MIITNPSKSLKHTSINMEEPNTLLFQQQPKHIPFEFTSAWHHASSGCSRLEGKKKYQSKCKLTFQASRIPAFSSR</sequence>
<name>A0A2K1XH38_POPTR</name>
<reference evidence="1 2" key="1">
    <citation type="journal article" date="2006" name="Science">
        <title>The genome of black cottonwood, Populus trichocarpa (Torr. &amp; Gray).</title>
        <authorList>
            <person name="Tuskan G.A."/>
            <person name="Difazio S."/>
            <person name="Jansson S."/>
            <person name="Bohlmann J."/>
            <person name="Grigoriev I."/>
            <person name="Hellsten U."/>
            <person name="Putnam N."/>
            <person name="Ralph S."/>
            <person name="Rombauts S."/>
            <person name="Salamov A."/>
            <person name="Schein J."/>
            <person name="Sterck L."/>
            <person name="Aerts A."/>
            <person name="Bhalerao R.R."/>
            <person name="Bhalerao R.P."/>
            <person name="Blaudez D."/>
            <person name="Boerjan W."/>
            <person name="Brun A."/>
            <person name="Brunner A."/>
            <person name="Busov V."/>
            <person name="Campbell M."/>
            <person name="Carlson J."/>
            <person name="Chalot M."/>
            <person name="Chapman J."/>
            <person name="Chen G.L."/>
            <person name="Cooper D."/>
            <person name="Coutinho P.M."/>
            <person name="Couturier J."/>
            <person name="Covert S."/>
            <person name="Cronk Q."/>
            <person name="Cunningham R."/>
            <person name="Davis J."/>
            <person name="Degroeve S."/>
            <person name="Dejardin A."/>
            <person name="Depamphilis C."/>
            <person name="Detter J."/>
            <person name="Dirks B."/>
            <person name="Dubchak I."/>
            <person name="Duplessis S."/>
            <person name="Ehlting J."/>
            <person name="Ellis B."/>
            <person name="Gendler K."/>
            <person name="Goodstein D."/>
            <person name="Gribskov M."/>
            <person name="Grimwood J."/>
            <person name="Groover A."/>
            <person name="Gunter L."/>
            <person name="Hamberger B."/>
            <person name="Heinze B."/>
            <person name="Helariutta Y."/>
            <person name="Henrissat B."/>
            <person name="Holligan D."/>
            <person name="Holt R."/>
            <person name="Huang W."/>
            <person name="Islam-Faridi N."/>
            <person name="Jones S."/>
            <person name="Jones-Rhoades M."/>
            <person name="Jorgensen R."/>
            <person name="Joshi C."/>
            <person name="Kangasjarvi J."/>
            <person name="Karlsson J."/>
            <person name="Kelleher C."/>
            <person name="Kirkpatrick R."/>
            <person name="Kirst M."/>
            <person name="Kohler A."/>
            <person name="Kalluri U."/>
            <person name="Larimer F."/>
            <person name="Leebens-Mack J."/>
            <person name="Leple J.C."/>
            <person name="Locascio P."/>
            <person name="Lou Y."/>
            <person name="Lucas S."/>
            <person name="Martin F."/>
            <person name="Montanini B."/>
            <person name="Napoli C."/>
            <person name="Nelson D.R."/>
            <person name="Nelson C."/>
            <person name="Nieminen K."/>
            <person name="Nilsson O."/>
            <person name="Pereda V."/>
            <person name="Peter G."/>
            <person name="Philippe R."/>
            <person name="Pilate G."/>
            <person name="Poliakov A."/>
            <person name="Razumovskaya J."/>
            <person name="Richardson P."/>
            <person name="Rinaldi C."/>
            <person name="Ritland K."/>
            <person name="Rouze P."/>
            <person name="Ryaboy D."/>
            <person name="Schmutz J."/>
            <person name="Schrader J."/>
            <person name="Segerman B."/>
            <person name="Shin H."/>
            <person name="Siddiqui A."/>
            <person name="Sterky F."/>
            <person name="Terry A."/>
            <person name="Tsai C.J."/>
            <person name="Uberbacher E."/>
            <person name="Unneberg P."/>
            <person name="Vahala J."/>
            <person name="Wall K."/>
            <person name="Wessler S."/>
            <person name="Yang G."/>
            <person name="Yin T."/>
            <person name="Douglas C."/>
            <person name="Marra M."/>
            <person name="Sandberg G."/>
            <person name="Van de Peer Y."/>
            <person name="Rokhsar D."/>
        </authorList>
    </citation>
    <scope>NUCLEOTIDE SEQUENCE [LARGE SCALE GENOMIC DNA]</scope>
    <source>
        <strain evidence="2">cv. Nisqually</strain>
    </source>
</reference>
<dbReference type="EMBL" id="CM009304">
    <property type="protein sequence ID" value="PNT00086.1"/>
    <property type="molecule type" value="Genomic_DNA"/>
</dbReference>